<keyword evidence="2" id="KW-1133">Transmembrane helix</keyword>
<keyword evidence="2" id="KW-0812">Transmembrane</keyword>
<organism evidence="3">
    <name type="scientific">Ananas comosus var. bracteatus</name>
    <name type="common">red pineapple</name>
    <dbReference type="NCBI Taxonomy" id="296719"/>
    <lineage>
        <taxon>Eukaryota</taxon>
        <taxon>Viridiplantae</taxon>
        <taxon>Streptophyta</taxon>
        <taxon>Embryophyta</taxon>
        <taxon>Tracheophyta</taxon>
        <taxon>Spermatophyta</taxon>
        <taxon>Magnoliopsida</taxon>
        <taxon>Liliopsida</taxon>
        <taxon>Poales</taxon>
        <taxon>Bromeliaceae</taxon>
        <taxon>Bromelioideae</taxon>
        <taxon>Ananas</taxon>
    </lineage>
</organism>
<evidence type="ECO:0000256" key="1">
    <source>
        <dbReference type="SAM" id="MobiDB-lite"/>
    </source>
</evidence>
<feature type="region of interest" description="Disordered" evidence="1">
    <location>
        <begin position="73"/>
        <end position="105"/>
    </location>
</feature>
<sequence>MALYFLSTLANLRGDLLSRHALLLYAATWTAVVTGAVALAAFTPELAFVWAVSPSSPLSQACEGLGPMGLVGSVGLPLDGPRGRRSASQPTSSTAPTSTSSSPLYLPSWLSPSRCASHELLGFGRRTKTRRRARDRYARAPFSIHSV</sequence>
<dbReference type="PANTHER" id="PTHR34658">
    <property type="entry name" value="OS01G0151800 PROTEIN"/>
    <property type="match status" value="1"/>
</dbReference>
<keyword evidence="2" id="KW-0472">Membrane</keyword>
<evidence type="ECO:0000256" key="2">
    <source>
        <dbReference type="SAM" id="Phobius"/>
    </source>
</evidence>
<feature type="compositionally biased region" description="Low complexity" evidence="1">
    <location>
        <begin position="86"/>
        <end position="105"/>
    </location>
</feature>
<dbReference type="EMBL" id="LR862147">
    <property type="protein sequence ID" value="CAD1828715.1"/>
    <property type="molecule type" value="Genomic_DNA"/>
</dbReference>
<feature type="transmembrane region" description="Helical" evidence="2">
    <location>
        <begin position="21"/>
        <end position="42"/>
    </location>
</feature>
<dbReference type="PANTHER" id="PTHR34658:SF2">
    <property type="entry name" value="OS01G0151800 PROTEIN"/>
    <property type="match status" value="1"/>
</dbReference>
<accession>A0A6V7PCZ1</accession>
<dbReference type="AlphaFoldDB" id="A0A6V7PCZ1"/>
<gene>
    <name evidence="3" type="ORF">CB5_LOCUS11926</name>
</gene>
<proteinExistence type="predicted"/>
<evidence type="ECO:0000313" key="3">
    <source>
        <dbReference type="EMBL" id="CAD1828715.1"/>
    </source>
</evidence>
<protein>
    <submittedName>
        <fullName evidence="3">Uncharacterized protein</fullName>
    </submittedName>
</protein>
<reference evidence="3" key="1">
    <citation type="submission" date="2020-07" db="EMBL/GenBank/DDBJ databases">
        <authorList>
            <person name="Lin J."/>
        </authorList>
    </citation>
    <scope>NUCLEOTIDE SEQUENCE</scope>
</reference>
<name>A0A6V7PCZ1_ANACO</name>